<evidence type="ECO:0000313" key="3">
    <source>
        <dbReference type="EMBL" id="KAG2370980.1"/>
    </source>
</evidence>
<keyword evidence="1" id="KW-0175">Coiled coil</keyword>
<evidence type="ECO:0000313" key="4">
    <source>
        <dbReference type="Proteomes" id="UP000743370"/>
    </source>
</evidence>
<protein>
    <recommendedName>
        <fullName evidence="5">BZIP domain-containing protein</fullName>
    </recommendedName>
</protein>
<reference evidence="3 4" key="1">
    <citation type="submission" date="2020-05" db="EMBL/GenBank/DDBJ databases">
        <title>Vigna angularis (adzuki bean) Var. LongXiaoDou No. 4 denovo assembly.</title>
        <authorList>
            <person name="Xiang H."/>
        </authorList>
    </citation>
    <scope>NUCLEOTIDE SEQUENCE [LARGE SCALE GENOMIC DNA]</scope>
    <source>
        <tissue evidence="3">Leaf</tissue>
    </source>
</reference>
<dbReference type="PANTHER" id="PTHR35099:SF10">
    <property type="entry name" value="BZIP DOMAIN-CONTAINING PROTEIN"/>
    <property type="match status" value="1"/>
</dbReference>
<evidence type="ECO:0000256" key="1">
    <source>
        <dbReference type="SAM" id="Coils"/>
    </source>
</evidence>
<feature type="compositionally biased region" description="Polar residues" evidence="2">
    <location>
        <begin position="68"/>
        <end position="86"/>
    </location>
</feature>
<evidence type="ECO:0008006" key="5">
    <source>
        <dbReference type="Google" id="ProtNLM"/>
    </source>
</evidence>
<accession>A0A8T0JFI6</accession>
<dbReference type="AlphaFoldDB" id="A0A8T0JFI6"/>
<gene>
    <name evidence="3" type="ORF">HKW66_Vig0211540</name>
</gene>
<dbReference type="Proteomes" id="UP000743370">
    <property type="component" value="Unassembled WGS sequence"/>
</dbReference>
<feature type="compositionally biased region" description="Polar residues" evidence="2">
    <location>
        <begin position="194"/>
        <end position="203"/>
    </location>
</feature>
<proteinExistence type="predicted"/>
<dbReference type="CDD" id="cd14686">
    <property type="entry name" value="bZIP"/>
    <property type="match status" value="1"/>
</dbReference>
<dbReference type="EMBL" id="JABFOF010000011">
    <property type="protein sequence ID" value="KAG2370980.1"/>
    <property type="molecule type" value="Genomic_DNA"/>
</dbReference>
<name>A0A8T0JFI6_PHAAN</name>
<organism evidence="3 4">
    <name type="scientific">Phaseolus angularis</name>
    <name type="common">Azuki bean</name>
    <name type="synonym">Vigna angularis</name>
    <dbReference type="NCBI Taxonomy" id="3914"/>
    <lineage>
        <taxon>Eukaryota</taxon>
        <taxon>Viridiplantae</taxon>
        <taxon>Streptophyta</taxon>
        <taxon>Embryophyta</taxon>
        <taxon>Tracheophyta</taxon>
        <taxon>Spermatophyta</taxon>
        <taxon>Magnoliopsida</taxon>
        <taxon>eudicotyledons</taxon>
        <taxon>Gunneridae</taxon>
        <taxon>Pentapetalae</taxon>
        <taxon>rosids</taxon>
        <taxon>fabids</taxon>
        <taxon>Fabales</taxon>
        <taxon>Fabaceae</taxon>
        <taxon>Papilionoideae</taxon>
        <taxon>50 kb inversion clade</taxon>
        <taxon>NPAAA clade</taxon>
        <taxon>indigoferoid/millettioid clade</taxon>
        <taxon>Phaseoleae</taxon>
        <taxon>Vigna</taxon>
    </lineage>
</organism>
<sequence length="346" mass="38457">MCHDDDWVNLAVADDSLVVNLLLRLHHTPPPLPPPPLSLHLHWTVRQRRSRSVRRHAAAASHKKQDSTRASPTTPLSWSGATSASGGNLDGYEESSRPTSLPQTSRSKDDKCQLRHHRQSLNTRRASVLMSNNKIVNGKRQKSKVGMPLFFRERKVKRVNKRGWWHSGALNATNDYSYFGSSHTKIDGDHMVTKSVSNPSETATTRKSRRKKTLAELKDEEDLLLKERRSLKKELASLRLTVEKHRTTNESLKRMKLDFVSRQNSSAAAAASEVCGKAVSDPSQFATSECHSSNSVSRNTATHDVSPVCAANASPKAQENGNQESTFVLPDLNLPVDESFSADAMH</sequence>
<evidence type="ECO:0000256" key="2">
    <source>
        <dbReference type="SAM" id="MobiDB-lite"/>
    </source>
</evidence>
<feature type="region of interest" description="Disordered" evidence="2">
    <location>
        <begin position="50"/>
        <end position="127"/>
    </location>
</feature>
<feature type="coiled-coil region" evidence="1">
    <location>
        <begin position="214"/>
        <end position="248"/>
    </location>
</feature>
<feature type="region of interest" description="Disordered" evidence="2">
    <location>
        <begin position="193"/>
        <end position="213"/>
    </location>
</feature>
<dbReference type="PANTHER" id="PTHR35099">
    <property type="entry name" value="OS02G0182700 PROTEIN"/>
    <property type="match status" value="1"/>
</dbReference>
<comment type="caution">
    <text evidence="3">The sequence shown here is derived from an EMBL/GenBank/DDBJ whole genome shotgun (WGS) entry which is preliminary data.</text>
</comment>